<dbReference type="EMBL" id="ML122262">
    <property type="protein sequence ID" value="RPD61429.1"/>
    <property type="molecule type" value="Genomic_DNA"/>
</dbReference>
<dbReference type="InterPro" id="IPR057678">
    <property type="entry name" value="DUF7918"/>
</dbReference>
<dbReference type="Proteomes" id="UP000313359">
    <property type="component" value="Unassembled WGS sequence"/>
</dbReference>
<keyword evidence="4" id="KW-1185">Reference proteome</keyword>
<reference evidence="3" key="1">
    <citation type="journal article" date="2018" name="Genome Biol. Evol.">
        <title>Genomics and development of Lentinus tigrinus, a white-rot wood-decaying mushroom with dimorphic fruiting bodies.</title>
        <authorList>
            <person name="Wu B."/>
            <person name="Xu Z."/>
            <person name="Knudson A."/>
            <person name="Carlson A."/>
            <person name="Chen N."/>
            <person name="Kovaka S."/>
            <person name="LaButti K."/>
            <person name="Lipzen A."/>
            <person name="Pennachio C."/>
            <person name="Riley R."/>
            <person name="Schakwitz W."/>
            <person name="Umezawa K."/>
            <person name="Ohm R.A."/>
            <person name="Grigoriev I.V."/>
            <person name="Nagy L.G."/>
            <person name="Gibbons J."/>
            <person name="Hibbett D."/>
        </authorList>
    </citation>
    <scope>NUCLEOTIDE SEQUENCE [LARGE SCALE GENOMIC DNA]</scope>
    <source>
        <strain evidence="3">ALCF2SS1-6</strain>
    </source>
</reference>
<accession>A0A5C2SE64</accession>
<feature type="compositionally biased region" description="Basic and acidic residues" evidence="1">
    <location>
        <begin position="230"/>
        <end position="264"/>
    </location>
</feature>
<proteinExistence type="predicted"/>
<dbReference type="AlphaFoldDB" id="A0A5C2SE64"/>
<feature type="region of interest" description="Disordered" evidence="1">
    <location>
        <begin position="207"/>
        <end position="297"/>
    </location>
</feature>
<evidence type="ECO:0000256" key="1">
    <source>
        <dbReference type="SAM" id="MobiDB-lite"/>
    </source>
</evidence>
<gene>
    <name evidence="3" type="ORF">L227DRAFT_68849</name>
</gene>
<dbReference type="PANTHER" id="PTHR36223:SF1">
    <property type="entry name" value="TRANSCRIPTION ELONGATION FACTOR EAF N-TERMINAL DOMAIN-CONTAINING PROTEIN"/>
    <property type="match status" value="1"/>
</dbReference>
<evidence type="ECO:0000313" key="4">
    <source>
        <dbReference type="Proteomes" id="UP000313359"/>
    </source>
</evidence>
<evidence type="ECO:0000313" key="3">
    <source>
        <dbReference type="EMBL" id="RPD61429.1"/>
    </source>
</evidence>
<dbReference type="Pfam" id="PF25534">
    <property type="entry name" value="DUF7918"/>
    <property type="match status" value="1"/>
</dbReference>
<dbReference type="STRING" id="1328759.A0A5C2SE64"/>
<feature type="domain" description="DUF7918" evidence="2">
    <location>
        <begin position="6"/>
        <end position="210"/>
    </location>
</feature>
<dbReference type="OrthoDB" id="3237202at2759"/>
<protein>
    <recommendedName>
        <fullName evidence="2">DUF7918 domain-containing protein</fullName>
    </recommendedName>
</protein>
<name>A0A5C2SE64_9APHY</name>
<sequence length="297" mass="32703">MKLGNCEVWIACDGEPLPEYAVTVEGDDGKQTSCFVPSEAGKKFAIHFRNNCRKDILRFGKRLDGIRYGVTSVKPGCTRNYWGVRITPTSRRPYQFSHLMTTDDDSSLGHDEHPGLGTIHIQVYRIKRVPISGQAVDPCYTAPKTAGPVHERSKKVGVHCVSLGEEIQVEPVGVSRYNESVIDPTEGPVATFIFRYRPLAILQAQGIAPRPDPGSQCGESEAGPSQQTSESDRNEGRLPEQEERPAKRARLDAKAKADPGDVKPDIVNVESDDNSDDDELNELKVLNRPAAAHSEQD</sequence>
<organism evidence="3 4">
    <name type="scientific">Lentinus tigrinus ALCF2SS1-6</name>
    <dbReference type="NCBI Taxonomy" id="1328759"/>
    <lineage>
        <taxon>Eukaryota</taxon>
        <taxon>Fungi</taxon>
        <taxon>Dikarya</taxon>
        <taxon>Basidiomycota</taxon>
        <taxon>Agaricomycotina</taxon>
        <taxon>Agaricomycetes</taxon>
        <taxon>Polyporales</taxon>
        <taxon>Polyporaceae</taxon>
        <taxon>Lentinus</taxon>
    </lineage>
</organism>
<dbReference type="PANTHER" id="PTHR36223">
    <property type="entry name" value="BETA-LACTAMASE-TYPE TRANSPEPTIDASE FOLD DOMAIN CONTAINING PROTEIN"/>
    <property type="match status" value="1"/>
</dbReference>
<evidence type="ECO:0000259" key="2">
    <source>
        <dbReference type="Pfam" id="PF25534"/>
    </source>
</evidence>
<feature type="compositionally biased region" description="Acidic residues" evidence="1">
    <location>
        <begin position="270"/>
        <end position="280"/>
    </location>
</feature>